<accession>A0A955L5E1</accession>
<organism evidence="1 2">
    <name type="scientific">Candidatus Dojkabacteria bacterium</name>
    <dbReference type="NCBI Taxonomy" id="2099670"/>
    <lineage>
        <taxon>Bacteria</taxon>
        <taxon>Candidatus Dojkabacteria</taxon>
    </lineage>
</organism>
<dbReference type="EMBL" id="JAGQLK010000016">
    <property type="protein sequence ID" value="MCA9382958.1"/>
    <property type="molecule type" value="Genomic_DNA"/>
</dbReference>
<dbReference type="Proteomes" id="UP000783287">
    <property type="component" value="Unassembled WGS sequence"/>
</dbReference>
<gene>
    <name evidence="1" type="ORF">KC909_01205</name>
</gene>
<name>A0A955L5E1_9BACT</name>
<dbReference type="AlphaFoldDB" id="A0A955L5E1"/>
<evidence type="ECO:0000313" key="1">
    <source>
        <dbReference type="EMBL" id="MCA9382958.1"/>
    </source>
</evidence>
<evidence type="ECO:0000313" key="2">
    <source>
        <dbReference type="Proteomes" id="UP000783287"/>
    </source>
</evidence>
<protein>
    <submittedName>
        <fullName evidence="1">Uncharacterized protein</fullName>
    </submittedName>
</protein>
<sequence length="220" mass="24113">MIPGSVQGNFQDNPDVVNVPLPDARRGTDIKPNQQLVFPTPAANTPPHLYEVGRMNPLMDAYPHLSRGEGDEGSAIPMRTAVIKVNPDQTISMRQPDYDQKIDDVAPSTATAIYSPDGKVTVLLQEIPGDTLSMSSLNTQAEQATQGRVTFRKGEQVLNDGDIIVTGQWHKRPTDITQIQQTFPPRNQVRAALTQPDQQSMLEGKIVLQKAPGTVLNVRN</sequence>
<proteinExistence type="predicted"/>
<reference evidence="1" key="2">
    <citation type="journal article" date="2021" name="Microbiome">
        <title>Successional dynamics and alternative stable states in a saline activated sludge microbial community over 9 years.</title>
        <authorList>
            <person name="Wang Y."/>
            <person name="Ye J."/>
            <person name="Ju F."/>
            <person name="Liu L."/>
            <person name="Boyd J.A."/>
            <person name="Deng Y."/>
            <person name="Parks D.H."/>
            <person name="Jiang X."/>
            <person name="Yin X."/>
            <person name="Woodcroft B.J."/>
            <person name="Tyson G.W."/>
            <person name="Hugenholtz P."/>
            <person name="Polz M.F."/>
            <person name="Zhang T."/>
        </authorList>
    </citation>
    <scope>NUCLEOTIDE SEQUENCE</scope>
    <source>
        <strain evidence="1">HKST-UBA14</strain>
    </source>
</reference>
<reference evidence="1" key="1">
    <citation type="submission" date="2020-04" db="EMBL/GenBank/DDBJ databases">
        <authorList>
            <person name="Zhang T."/>
        </authorList>
    </citation>
    <scope>NUCLEOTIDE SEQUENCE</scope>
    <source>
        <strain evidence="1">HKST-UBA14</strain>
    </source>
</reference>
<comment type="caution">
    <text evidence="1">The sequence shown here is derived from an EMBL/GenBank/DDBJ whole genome shotgun (WGS) entry which is preliminary data.</text>
</comment>